<protein>
    <submittedName>
        <fullName evidence="1">Uncharacterized protein</fullName>
    </submittedName>
</protein>
<keyword evidence="2" id="KW-1185">Reference proteome</keyword>
<proteinExistence type="predicted"/>
<name>A0A136Q1Y7_9FIRM</name>
<sequence length="77" mass="8662">METAQLRLCRFSGLQAIEQGRGEYSNKITANINLPLLMPVWLVGSVNIHRLCAVEHSRSQPVPAELFQHKFSKNSSI</sequence>
<gene>
    <name evidence="1" type="ORF">HMPREF3293_02773</name>
</gene>
<dbReference type="AlphaFoldDB" id="A0A136Q1Y7"/>
<evidence type="ECO:0000313" key="2">
    <source>
        <dbReference type="Proteomes" id="UP000070366"/>
    </source>
</evidence>
<dbReference type="STRING" id="626937.HMPREF3293_02773"/>
<accession>A0A136Q1Y7</accession>
<organism evidence="1 2">
    <name type="scientific">Christensenella minuta</name>
    <dbReference type="NCBI Taxonomy" id="626937"/>
    <lineage>
        <taxon>Bacteria</taxon>
        <taxon>Bacillati</taxon>
        <taxon>Bacillota</taxon>
        <taxon>Clostridia</taxon>
        <taxon>Christensenellales</taxon>
        <taxon>Christensenellaceae</taxon>
        <taxon>Christensenella</taxon>
    </lineage>
</organism>
<dbReference type="EMBL" id="LSZW01000064">
    <property type="protein sequence ID" value="KXK64693.1"/>
    <property type="molecule type" value="Genomic_DNA"/>
</dbReference>
<evidence type="ECO:0000313" key="1">
    <source>
        <dbReference type="EMBL" id="KXK64693.1"/>
    </source>
</evidence>
<dbReference type="Proteomes" id="UP000070366">
    <property type="component" value="Unassembled WGS sequence"/>
</dbReference>
<reference evidence="1 2" key="1">
    <citation type="submission" date="2016-02" db="EMBL/GenBank/DDBJ databases">
        <authorList>
            <person name="Wen L."/>
            <person name="He K."/>
            <person name="Yang H."/>
        </authorList>
    </citation>
    <scope>NUCLEOTIDE SEQUENCE [LARGE SCALE GENOMIC DNA]</scope>
    <source>
        <strain evidence="1 2">DSM 22607</strain>
    </source>
</reference>
<comment type="caution">
    <text evidence="1">The sequence shown here is derived from an EMBL/GenBank/DDBJ whole genome shotgun (WGS) entry which is preliminary data.</text>
</comment>